<dbReference type="InterPro" id="IPR048279">
    <property type="entry name" value="MdtK-like"/>
</dbReference>
<protein>
    <recommendedName>
        <fullName evidence="3">Multidrug export protein MepA</fullName>
    </recommendedName>
</protein>
<keyword evidence="4" id="KW-0813">Transport</keyword>
<evidence type="ECO:0000256" key="9">
    <source>
        <dbReference type="ARBA" id="ARBA00023251"/>
    </source>
</evidence>
<feature type="transmembrane region" description="Helical" evidence="10">
    <location>
        <begin position="141"/>
        <end position="158"/>
    </location>
</feature>
<reference evidence="11 12" key="1">
    <citation type="submission" date="2013-08" db="EMBL/GenBank/DDBJ databases">
        <authorList>
            <consortium name="DOE Joint Genome Institute"/>
            <person name="Eisen J."/>
            <person name="Huntemann M."/>
            <person name="Han J."/>
            <person name="Chen A."/>
            <person name="Kyrpides N."/>
            <person name="Mavromatis K."/>
            <person name="Markowitz V."/>
            <person name="Palaniappan K."/>
            <person name="Ivanova N."/>
            <person name="Schaumberg A."/>
            <person name="Pati A."/>
            <person name="Liolios K."/>
            <person name="Nordberg H.P."/>
            <person name="Cantor M.N."/>
            <person name="Hua S.X."/>
            <person name="Woyke T."/>
        </authorList>
    </citation>
    <scope>NUCLEOTIDE SEQUENCE [LARGE SCALE GENOMIC DNA]</scope>
    <source>
        <strain evidence="11 12">DSM 2278</strain>
    </source>
</reference>
<evidence type="ECO:0000313" key="12">
    <source>
        <dbReference type="Proteomes" id="UP000019483"/>
    </source>
</evidence>
<sequence>MINERSDMLANENIKKLIYRMSTPAIVGLLVQAFYNLVDTIFVGRGLGADSSLGIAGISVAFPVQMLMMGISMGLGIGGASIISRALGMGDRKKAEKALGNMVILVIISSVIFTILGLVFIDPVLKVFGASESILPFAREYTKYILMGTIFFAFSAALSNTIRAEGHAKFAMSIMLISSIVNIILDPLFIFEFNMGIMGAAVATVISQIVGCVLVLHYYTSNISLIPFRLADMVPDLALSWETVSIGMSEFIFNSVESLVFILLNQSLLVYGGDMAIAVFGIIIKVFMLTLMPIIGIKHGIQPIFGFNYGAGNLERVRETVSISNYIVFGMCILSVIVVFLIPEQIFRVFSTDAGLIDVGVPAIKISFLMMPFIGTQVVAMALLQSLGKSKGSLMITLSRQIFFLPPLVFILPLYMGLTGIWVSFPISDFLGFVVAVILMKKEVSKLVVSVPQGES</sequence>
<evidence type="ECO:0000256" key="4">
    <source>
        <dbReference type="ARBA" id="ARBA00022448"/>
    </source>
</evidence>
<dbReference type="CDD" id="cd13143">
    <property type="entry name" value="MATE_MepA_like"/>
    <property type="match status" value="1"/>
</dbReference>
<organism evidence="11 12">
    <name type="scientific">Methanolobus tindarius DSM 2278</name>
    <dbReference type="NCBI Taxonomy" id="1090322"/>
    <lineage>
        <taxon>Archaea</taxon>
        <taxon>Methanobacteriati</taxon>
        <taxon>Methanobacteriota</taxon>
        <taxon>Stenosarchaea group</taxon>
        <taxon>Methanomicrobia</taxon>
        <taxon>Methanosarcinales</taxon>
        <taxon>Methanosarcinaceae</taxon>
        <taxon>Methanolobus</taxon>
    </lineage>
</organism>
<dbReference type="InterPro" id="IPR051327">
    <property type="entry name" value="MATE_MepA_subfamily"/>
</dbReference>
<dbReference type="InterPro" id="IPR045070">
    <property type="entry name" value="MATE_MepA-like"/>
</dbReference>
<dbReference type="PANTHER" id="PTHR43823">
    <property type="entry name" value="SPORULATION PROTEIN YKVU"/>
    <property type="match status" value="1"/>
</dbReference>
<dbReference type="Pfam" id="PF01554">
    <property type="entry name" value="MatE"/>
    <property type="match status" value="2"/>
</dbReference>
<feature type="transmembrane region" description="Helical" evidence="10">
    <location>
        <begin position="98"/>
        <end position="121"/>
    </location>
</feature>
<dbReference type="GO" id="GO:0046677">
    <property type="term" value="P:response to antibiotic"/>
    <property type="evidence" value="ECO:0007669"/>
    <property type="project" value="UniProtKB-KW"/>
</dbReference>
<comment type="similarity">
    <text evidence="2">Belongs to the multi antimicrobial extrusion (MATE) (TC 2.A.66.1) family. MepA subfamily.</text>
</comment>
<feature type="transmembrane region" description="Helical" evidence="10">
    <location>
        <begin position="396"/>
        <end position="415"/>
    </location>
</feature>
<keyword evidence="8 10" id="KW-0472">Membrane</keyword>
<dbReference type="PANTHER" id="PTHR43823:SF3">
    <property type="entry name" value="MULTIDRUG EXPORT PROTEIN MEPA"/>
    <property type="match status" value="1"/>
</dbReference>
<evidence type="ECO:0000256" key="10">
    <source>
        <dbReference type="SAM" id="Phobius"/>
    </source>
</evidence>
<feature type="transmembrane region" description="Helical" evidence="10">
    <location>
        <begin position="197"/>
        <end position="219"/>
    </location>
</feature>
<dbReference type="RefSeq" id="WP_023846177.1">
    <property type="nucleotide sequence ID" value="NZ_AZAJ01000001.1"/>
</dbReference>
<feature type="transmembrane region" description="Helical" evidence="10">
    <location>
        <begin position="323"/>
        <end position="343"/>
    </location>
</feature>
<feature type="transmembrane region" description="Helical" evidence="10">
    <location>
        <begin position="170"/>
        <end position="191"/>
    </location>
</feature>
<gene>
    <name evidence="11" type="ORF">MettiDRAFT_2536</name>
</gene>
<evidence type="ECO:0000256" key="8">
    <source>
        <dbReference type="ARBA" id="ARBA00023136"/>
    </source>
</evidence>
<dbReference type="NCBIfam" id="TIGR00797">
    <property type="entry name" value="matE"/>
    <property type="match status" value="1"/>
</dbReference>
<keyword evidence="5" id="KW-1003">Cell membrane</keyword>
<dbReference type="GO" id="GO:0042910">
    <property type="term" value="F:xenobiotic transmembrane transporter activity"/>
    <property type="evidence" value="ECO:0007669"/>
    <property type="project" value="InterPro"/>
</dbReference>
<keyword evidence="6 10" id="KW-0812">Transmembrane</keyword>
<feature type="transmembrane region" description="Helical" evidence="10">
    <location>
        <begin position="251"/>
        <end position="271"/>
    </location>
</feature>
<dbReference type="OrthoDB" id="214119at2157"/>
<name>W9DTE7_METTI</name>
<evidence type="ECO:0000313" key="11">
    <source>
        <dbReference type="EMBL" id="ETA69043.1"/>
    </source>
</evidence>
<evidence type="ECO:0000256" key="1">
    <source>
        <dbReference type="ARBA" id="ARBA00004651"/>
    </source>
</evidence>
<accession>W9DTE7</accession>
<dbReference type="InterPro" id="IPR002528">
    <property type="entry name" value="MATE_fam"/>
</dbReference>
<feature type="transmembrane region" description="Helical" evidence="10">
    <location>
        <begin position="363"/>
        <end position="384"/>
    </location>
</feature>
<keyword evidence="12" id="KW-1185">Reference proteome</keyword>
<dbReference type="GO" id="GO:0005886">
    <property type="term" value="C:plasma membrane"/>
    <property type="evidence" value="ECO:0007669"/>
    <property type="project" value="UniProtKB-SubCell"/>
</dbReference>
<proteinExistence type="inferred from homology"/>
<feature type="transmembrane region" description="Helical" evidence="10">
    <location>
        <begin position="277"/>
        <end position="297"/>
    </location>
</feature>
<dbReference type="AlphaFoldDB" id="W9DTE7"/>
<comment type="caution">
    <text evidence="11">The sequence shown here is derived from an EMBL/GenBank/DDBJ whole genome shotgun (WGS) entry which is preliminary data.</text>
</comment>
<evidence type="ECO:0000256" key="7">
    <source>
        <dbReference type="ARBA" id="ARBA00022989"/>
    </source>
</evidence>
<dbReference type="GO" id="GO:0015297">
    <property type="term" value="F:antiporter activity"/>
    <property type="evidence" value="ECO:0007669"/>
    <property type="project" value="InterPro"/>
</dbReference>
<keyword evidence="7 10" id="KW-1133">Transmembrane helix</keyword>
<evidence type="ECO:0000256" key="6">
    <source>
        <dbReference type="ARBA" id="ARBA00022692"/>
    </source>
</evidence>
<dbReference type="Proteomes" id="UP000019483">
    <property type="component" value="Unassembled WGS sequence"/>
</dbReference>
<feature type="transmembrane region" description="Helical" evidence="10">
    <location>
        <begin position="17"/>
        <end position="35"/>
    </location>
</feature>
<evidence type="ECO:0000256" key="3">
    <source>
        <dbReference type="ARBA" id="ARBA00022106"/>
    </source>
</evidence>
<dbReference type="EMBL" id="AZAJ01000001">
    <property type="protein sequence ID" value="ETA69043.1"/>
    <property type="molecule type" value="Genomic_DNA"/>
</dbReference>
<evidence type="ECO:0000256" key="2">
    <source>
        <dbReference type="ARBA" id="ARBA00008417"/>
    </source>
</evidence>
<dbReference type="PIRSF" id="PIRSF006603">
    <property type="entry name" value="DinF"/>
    <property type="match status" value="1"/>
</dbReference>
<feature type="transmembrane region" description="Helical" evidence="10">
    <location>
        <begin position="55"/>
        <end position="77"/>
    </location>
</feature>
<keyword evidence="9" id="KW-0046">Antibiotic resistance</keyword>
<dbReference type="STRING" id="1090322.MettiDRAFT_2536"/>
<evidence type="ECO:0000256" key="5">
    <source>
        <dbReference type="ARBA" id="ARBA00022475"/>
    </source>
</evidence>
<comment type="subcellular location">
    <subcellularLocation>
        <location evidence="1">Cell membrane</location>
        <topology evidence="1">Multi-pass membrane protein</topology>
    </subcellularLocation>
</comment>